<comment type="similarity">
    <text evidence="2 4">Belongs to the pyridoxal phosphate-binding protein YggS/PROSC family.</text>
</comment>
<dbReference type="InterPro" id="IPR011078">
    <property type="entry name" value="PyrdxlP_homeostasis"/>
</dbReference>
<dbReference type="eggNOG" id="COG0325">
    <property type="taxonomic scope" value="Bacteria"/>
</dbReference>
<feature type="domain" description="Alanine racemase N-terminal" evidence="5">
    <location>
        <begin position="20"/>
        <end position="230"/>
    </location>
</feature>
<dbReference type="FunFam" id="3.20.20.10:FF:000018">
    <property type="entry name" value="Pyridoxal phosphate homeostasis protein"/>
    <property type="match status" value="1"/>
</dbReference>
<evidence type="ECO:0000313" key="6">
    <source>
        <dbReference type="EMBL" id="AEE16727.1"/>
    </source>
</evidence>
<dbReference type="InterPro" id="IPR029066">
    <property type="entry name" value="PLP-binding_barrel"/>
</dbReference>
<feature type="modified residue" description="N6-(pyridoxal phosphate)lysine" evidence="2 3">
    <location>
        <position position="36"/>
    </location>
</feature>
<dbReference type="AlphaFoldDB" id="F4LM48"/>
<evidence type="ECO:0000256" key="1">
    <source>
        <dbReference type="ARBA" id="ARBA00022898"/>
    </source>
</evidence>
<comment type="function">
    <text evidence="2">Pyridoxal 5'-phosphate (PLP)-binding protein, which is involved in PLP homeostasis.</text>
</comment>
<dbReference type="NCBIfam" id="TIGR00044">
    <property type="entry name" value="YggS family pyridoxal phosphate-dependent enzyme"/>
    <property type="match status" value="1"/>
</dbReference>
<evidence type="ECO:0000256" key="3">
    <source>
        <dbReference type="PIRSR" id="PIRSR004848-1"/>
    </source>
</evidence>
<sequence length="233" mass="25358">MSTISSNLKQITDSIFEAEQAAGRIRGSVRLVAVSKFHPAQAVLEAIASGQTLFGENRVQEAAAKFETVRAAYPAAELHIIGSLQRNKVKSAVQCASCIQSVDRQELLEEIQKQAEKLGKKIRVLFEFHTGEDSKSGFTDADSVFRAIEFAESASCLVPAGFMTMAPFTQDSRLVSESFRKLSGLRTAAQARFPELELTELSMGMSADYRIAIAEGATMVRIGTAIFGERQSV</sequence>
<name>F4LM48_TREBD</name>
<keyword evidence="1 2" id="KW-0663">Pyridoxal phosphate</keyword>
<dbReference type="Proteomes" id="UP000006546">
    <property type="component" value="Chromosome"/>
</dbReference>
<reference evidence="7" key="1">
    <citation type="submission" date="2011-04" db="EMBL/GenBank/DDBJ databases">
        <title>The complete genome of Treponema brennaborense DSM 12168.</title>
        <authorList>
            <person name="Lucas S."/>
            <person name="Han J."/>
            <person name="Lapidus A."/>
            <person name="Bruce D."/>
            <person name="Goodwin L."/>
            <person name="Pitluck S."/>
            <person name="Peters L."/>
            <person name="Kyrpides N."/>
            <person name="Mavromatis K."/>
            <person name="Ivanova N."/>
            <person name="Mikhailova N."/>
            <person name="Pagani I."/>
            <person name="Teshima H."/>
            <person name="Detter J.C."/>
            <person name="Tapia R."/>
            <person name="Han C."/>
            <person name="Land M."/>
            <person name="Hauser L."/>
            <person name="Markowitz V."/>
            <person name="Cheng J.-F."/>
            <person name="Hugenholtz P."/>
            <person name="Woyke T."/>
            <person name="Wu D."/>
            <person name="Gronow S."/>
            <person name="Wellnitz S."/>
            <person name="Brambilla E."/>
            <person name="Klenk H.-P."/>
            <person name="Eisen J.A."/>
        </authorList>
    </citation>
    <scope>NUCLEOTIDE SEQUENCE [LARGE SCALE GENOMIC DNA]</scope>
    <source>
        <strain evidence="7">DSM 12168 / CIP 105900 / DD5/3</strain>
    </source>
</reference>
<evidence type="ECO:0000259" key="5">
    <source>
        <dbReference type="Pfam" id="PF01168"/>
    </source>
</evidence>
<gene>
    <name evidence="6" type="ordered locus">Trebr_1300</name>
</gene>
<keyword evidence="7" id="KW-1185">Reference proteome</keyword>
<dbReference type="OrthoDB" id="9804072at2"/>
<dbReference type="KEGG" id="tbe:Trebr_1300"/>
<evidence type="ECO:0000256" key="4">
    <source>
        <dbReference type="RuleBase" id="RU004514"/>
    </source>
</evidence>
<dbReference type="HOGENOM" id="CLU_059988_1_1_12"/>
<dbReference type="PANTHER" id="PTHR10146:SF14">
    <property type="entry name" value="PYRIDOXAL PHOSPHATE HOMEOSTASIS PROTEIN"/>
    <property type="match status" value="1"/>
</dbReference>
<dbReference type="PANTHER" id="PTHR10146">
    <property type="entry name" value="PROLINE SYNTHETASE CO-TRANSCRIBED BACTERIAL HOMOLOG PROTEIN"/>
    <property type="match status" value="1"/>
</dbReference>
<evidence type="ECO:0000256" key="2">
    <source>
        <dbReference type="HAMAP-Rule" id="MF_02087"/>
    </source>
</evidence>
<dbReference type="STRING" id="906968.Trebr_1300"/>
<dbReference type="EMBL" id="CP002696">
    <property type="protein sequence ID" value="AEE16727.1"/>
    <property type="molecule type" value="Genomic_DNA"/>
</dbReference>
<organism evidence="6 7">
    <name type="scientific">Treponema brennaborense (strain DSM 12168 / CIP 105900 / DD5/3)</name>
    <dbReference type="NCBI Taxonomy" id="906968"/>
    <lineage>
        <taxon>Bacteria</taxon>
        <taxon>Pseudomonadati</taxon>
        <taxon>Spirochaetota</taxon>
        <taxon>Spirochaetia</taxon>
        <taxon>Spirochaetales</taxon>
        <taxon>Treponemataceae</taxon>
        <taxon>Treponema</taxon>
    </lineage>
</organism>
<dbReference type="Pfam" id="PF01168">
    <property type="entry name" value="Ala_racemase_N"/>
    <property type="match status" value="1"/>
</dbReference>
<accession>F4LM48</accession>
<dbReference type="GO" id="GO:0030170">
    <property type="term" value="F:pyridoxal phosphate binding"/>
    <property type="evidence" value="ECO:0007669"/>
    <property type="project" value="UniProtKB-UniRule"/>
</dbReference>
<protein>
    <recommendedName>
        <fullName evidence="2">Pyridoxal phosphate homeostasis protein</fullName>
        <shortName evidence="2">PLP homeostasis protein</shortName>
    </recommendedName>
</protein>
<dbReference type="HAMAP" id="MF_02087">
    <property type="entry name" value="PLP_homeostasis"/>
    <property type="match status" value="1"/>
</dbReference>
<dbReference type="SUPFAM" id="SSF51419">
    <property type="entry name" value="PLP-binding barrel"/>
    <property type="match status" value="1"/>
</dbReference>
<dbReference type="RefSeq" id="WP_013758434.1">
    <property type="nucleotide sequence ID" value="NC_015500.1"/>
</dbReference>
<dbReference type="CDD" id="cd00635">
    <property type="entry name" value="PLPDE_III_YBL036c_like"/>
    <property type="match status" value="1"/>
</dbReference>
<comment type="cofactor">
    <cofactor evidence="3">
        <name>pyridoxal 5'-phosphate</name>
        <dbReference type="ChEBI" id="CHEBI:597326"/>
    </cofactor>
</comment>
<evidence type="ECO:0000313" key="7">
    <source>
        <dbReference type="Proteomes" id="UP000006546"/>
    </source>
</evidence>
<dbReference type="InterPro" id="IPR001608">
    <property type="entry name" value="Ala_racemase_N"/>
</dbReference>
<dbReference type="Gene3D" id="3.20.20.10">
    <property type="entry name" value="Alanine racemase"/>
    <property type="match status" value="1"/>
</dbReference>
<proteinExistence type="inferred from homology"/>
<dbReference type="PIRSF" id="PIRSF004848">
    <property type="entry name" value="YBL036c_PLPDEIII"/>
    <property type="match status" value="1"/>
</dbReference>